<reference evidence="3" key="1">
    <citation type="submission" date="2020-03" db="EMBL/GenBank/DDBJ databases">
        <authorList>
            <person name="Chebbi M.A."/>
            <person name="Drezen J.M."/>
        </authorList>
    </citation>
    <scope>NUCLEOTIDE SEQUENCE</scope>
    <source>
        <tissue evidence="3">Whole body</tissue>
    </source>
</reference>
<feature type="signal peptide" evidence="2">
    <location>
        <begin position="1"/>
        <end position="20"/>
    </location>
</feature>
<comment type="caution">
    <text evidence="3">The sequence shown here is derived from an EMBL/GenBank/DDBJ whole genome shotgun (WGS) entry which is preliminary data.</text>
</comment>
<keyword evidence="2" id="KW-0732">Signal</keyword>
<evidence type="ECO:0000256" key="1">
    <source>
        <dbReference type="SAM" id="MobiDB-lite"/>
    </source>
</evidence>
<sequence length="637" mass="72922">MHKTSWNWSLTCFVTQLTLPMDPQFTIPVSDWASHRKGELYVEDLGERQMVSIRMGWLWVEGTPMRLALRALNLRQASPGICQPHALALGFTLSNSKGDHLATFWHKTTWSRETDREKVFTARKTDRDEDKTHLHADTEAAYWSWVRAIASELVRQTPFRAQRCLNFLEILMICPRGQMSLPESPPESRRRSRSELRCWIGNDSPLDKDLSIRSNILIEDNRRRARSELRCWSSSNSSDEDAIIINEYQHPPLSILPKIPPSRVWGCSESSEGSDDSLPWATITPTSTLASTPTPILTSPIPLPEAPTREQRIQKYKEARRRENEARSRRVLEEDARKRRARLEENNHCHDFNKYSLIRFRRSSRSNFNEDDLIKSIDVVDSNNSINSNYSNTCNNSINLRLPPIKPEKLDLKVLEDTRNNNRKNSDDRIKLDLGERRSRARERRTVRSDSNCKLVENKDRCIIGSRIPISLDLKIIGSNIGIERRTPVAKSQVPIKEIPISPAPISPIQVTESNTLLTGKKSPCEEDVAKLLARCQRVDHYVPVKEKLTLFESLSRMGGRLARSTEDLGRTSAQPSPKGKQRARSLHDLNRGVKTVPVREMCRLFEGEKEGKSGEVRAKSEAPCVRASTRRKQYGK</sequence>
<feature type="region of interest" description="Disordered" evidence="1">
    <location>
        <begin position="610"/>
        <end position="637"/>
    </location>
</feature>
<accession>A0A8J5UTJ5</accession>
<proteinExistence type="predicted"/>
<evidence type="ECO:0000256" key="2">
    <source>
        <dbReference type="SAM" id="SignalP"/>
    </source>
</evidence>
<evidence type="ECO:0000313" key="4">
    <source>
        <dbReference type="Proteomes" id="UP000729913"/>
    </source>
</evidence>
<feature type="chain" id="PRO_5035181631" description="PH domain-containing protein" evidence="2">
    <location>
        <begin position="21"/>
        <end position="637"/>
    </location>
</feature>
<dbReference type="OrthoDB" id="8189406at2759"/>
<keyword evidence="4" id="KW-1185">Reference proteome</keyword>
<dbReference type="AlphaFoldDB" id="A0A8J5UTJ5"/>
<reference evidence="3" key="2">
    <citation type="submission" date="2021-04" db="EMBL/GenBank/DDBJ databases">
        <title>Genome-wide patterns of bracovirus chromosomal integration into multiple host tissues during parasitism.</title>
        <authorList>
            <person name="Chebbi M.A.C."/>
        </authorList>
    </citation>
    <scope>NUCLEOTIDE SEQUENCE</scope>
    <source>
        <tissue evidence="3">Whole body</tissue>
    </source>
</reference>
<dbReference type="Proteomes" id="UP000729913">
    <property type="component" value="Unassembled WGS sequence"/>
</dbReference>
<feature type="region of interest" description="Disordered" evidence="1">
    <location>
        <begin position="563"/>
        <end position="591"/>
    </location>
</feature>
<organism evidence="3 4">
    <name type="scientific">Cotesia typhae</name>
    <dbReference type="NCBI Taxonomy" id="2053667"/>
    <lineage>
        <taxon>Eukaryota</taxon>
        <taxon>Metazoa</taxon>
        <taxon>Ecdysozoa</taxon>
        <taxon>Arthropoda</taxon>
        <taxon>Hexapoda</taxon>
        <taxon>Insecta</taxon>
        <taxon>Pterygota</taxon>
        <taxon>Neoptera</taxon>
        <taxon>Endopterygota</taxon>
        <taxon>Hymenoptera</taxon>
        <taxon>Apocrita</taxon>
        <taxon>Ichneumonoidea</taxon>
        <taxon>Braconidae</taxon>
        <taxon>Microgastrinae</taxon>
        <taxon>Cotesia</taxon>
    </lineage>
</organism>
<dbReference type="EMBL" id="JAAOIC020000054">
    <property type="protein sequence ID" value="KAG8035685.1"/>
    <property type="molecule type" value="Genomic_DNA"/>
</dbReference>
<gene>
    <name evidence="3" type="ORF">G9C98_001113</name>
</gene>
<name>A0A8J5UTJ5_9HYME</name>
<evidence type="ECO:0000313" key="3">
    <source>
        <dbReference type="EMBL" id="KAG8035685.1"/>
    </source>
</evidence>
<protein>
    <recommendedName>
        <fullName evidence="5">PH domain-containing protein</fullName>
    </recommendedName>
</protein>
<evidence type="ECO:0008006" key="5">
    <source>
        <dbReference type="Google" id="ProtNLM"/>
    </source>
</evidence>
<feature type="compositionally biased region" description="Basic and acidic residues" evidence="1">
    <location>
        <begin position="610"/>
        <end position="621"/>
    </location>
</feature>